<evidence type="ECO:0000259" key="3">
    <source>
        <dbReference type="PROSITE" id="PS50977"/>
    </source>
</evidence>
<dbReference type="InterPro" id="IPR039532">
    <property type="entry name" value="TetR_C_Firmicutes"/>
</dbReference>
<evidence type="ECO:0000256" key="1">
    <source>
        <dbReference type="ARBA" id="ARBA00023125"/>
    </source>
</evidence>
<feature type="domain" description="HTH tetR-type" evidence="3">
    <location>
        <begin position="9"/>
        <end position="69"/>
    </location>
</feature>
<reference evidence="4 5" key="1">
    <citation type="journal article" date="2021" name="Int. J. Syst. Evol. Microbiol.">
        <title>Streptococcus vicugnae sp. nov., isolated from faeces of alpacas (Vicugna pacos) and cattle (Bos taurus), Streptococcus zalophi sp. nov., and Streptococcus pacificus sp. nov., isolated from respiratory tract of California sea lions (Zalophus californianus).</title>
        <authorList>
            <person name="Volokhov D.V."/>
            <person name="Zagorodnyaya T.A."/>
            <person name="Shen Z."/>
            <person name="Blom J."/>
            <person name="Furtak V.A."/>
            <person name="Eisenberg T."/>
            <person name="Fan P."/>
            <person name="Jeong K.C."/>
            <person name="Gao Y."/>
            <person name="Zhang S."/>
            <person name="Amselle M."/>
        </authorList>
    </citation>
    <scope>NUCLEOTIDE SEQUENCE [LARGE SCALE GENOMIC DNA]</scope>
    <source>
        <strain evidence="4 5">CSL7591</strain>
    </source>
</reference>
<evidence type="ECO:0000256" key="2">
    <source>
        <dbReference type="PROSITE-ProRule" id="PRU00335"/>
    </source>
</evidence>
<keyword evidence="5" id="KW-1185">Reference proteome</keyword>
<dbReference type="Pfam" id="PF14278">
    <property type="entry name" value="TetR_C_8"/>
    <property type="match status" value="1"/>
</dbReference>
<dbReference type="InterPro" id="IPR009057">
    <property type="entry name" value="Homeodomain-like_sf"/>
</dbReference>
<dbReference type="Gene3D" id="1.10.357.10">
    <property type="entry name" value="Tetracycline Repressor, domain 2"/>
    <property type="match status" value="1"/>
</dbReference>
<gene>
    <name evidence="4" type="ORF">JHK62_00155</name>
</gene>
<dbReference type="EMBL" id="JAENBO010000001">
    <property type="protein sequence ID" value="MBJ8325093.1"/>
    <property type="molecule type" value="Genomic_DNA"/>
</dbReference>
<feature type="DNA-binding region" description="H-T-H motif" evidence="2">
    <location>
        <begin position="32"/>
        <end position="51"/>
    </location>
</feature>
<dbReference type="PANTHER" id="PTHR43479:SF11">
    <property type="entry name" value="ACREF_ENVCD OPERON REPRESSOR-RELATED"/>
    <property type="match status" value="1"/>
</dbReference>
<sequence>MSEYDTKKEQTKVYLTNAFISLLKTTPIHRINVSQLTKKAGISRGTFYLHYIDMDDFIKTTRENLIGHIKNQLSQELLTSPINDKTVQLIYYVEEHFELFQSLLGYHGDRQFEAELTNLIRNFIFDHQKDKLEKASIPNSYIVNLTVGSVLDIFLTWLNEKKPRSSDEIIDISFKIRHATPFELINGEV</sequence>
<evidence type="ECO:0000313" key="5">
    <source>
        <dbReference type="Proteomes" id="UP000653045"/>
    </source>
</evidence>
<proteinExistence type="predicted"/>
<dbReference type="PANTHER" id="PTHR43479">
    <property type="entry name" value="ACREF/ENVCD OPERON REPRESSOR-RELATED"/>
    <property type="match status" value="1"/>
</dbReference>
<accession>A0ABS0ZGU3</accession>
<keyword evidence="1 2" id="KW-0238">DNA-binding</keyword>
<evidence type="ECO:0000313" key="4">
    <source>
        <dbReference type="EMBL" id="MBJ8325093.1"/>
    </source>
</evidence>
<dbReference type="PROSITE" id="PS50977">
    <property type="entry name" value="HTH_TETR_2"/>
    <property type="match status" value="1"/>
</dbReference>
<name>A0ABS0ZGU3_9STRE</name>
<protein>
    <submittedName>
        <fullName evidence="4">TetR family transcriptional regulator C-terminal domain-containing protein</fullName>
    </submittedName>
</protein>
<dbReference type="RefSeq" id="WP_199574669.1">
    <property type="nucleotide sequence ID" value="NZ_JAENBO010000001.1"/>
</dbReference>
<comment type="caution">
    <text evidence="4">The sequence shown here is derived from an EMBL/GenBank/DDBJ whole genome shotgun (WGS) entry which is preliminary data.</text>
</comment>
<dbReference type="SUPFAM" id="SSF46689">
    <property type="entry name" value="Homeodomain-like"/>
    <property type="match status" value="1"/>
</dbReference>
<dbReference type="InterPro" id="IPR001647">
    <property type="entry name" value="HTH_TetR"/>
</dbReference>
<dbReference type="InterPro" id="IPR050624">
    <property type="entry name" value="HTH-type_Tx_Regulator"/>
</dbReference>
<organism evidence="4 5">
    <name type="scientific">Streptococcus pacificus</name>
    <dbReference type="NCBI Taxonomy" id="2740577"/>
    <lineage>
        <taxon>Bacteria</taxon>
        <taxon>Bacillati</taxon>
        <taxon>Bacillota</taxon>
        <taxon>Bacilli</taxon>
        <taxon>Lactobacillales</taxon>
        <taxon>Streptococcaceae</taxon>
        <taxon>Streptococcus</taxon>
    </lineage>
</organism>
<dbReference type="Proteomes" id="UP000653045">
    <property type="component" value="Unassembled WGS sequence"/>
</dbReference>